<accession>G2GPF0</accession>
<dbReference type="InterPro" id="IPR022791">
    <property type="entry name" value="L-PG_synthase/AglD"/>
</dbReference>
<dbReference type="EMBL" id="AGBF01000373">
    <property type="protein sequence ID" value="EGX54613.1"/>
    <property type="molecule type" value="Genomic_DNA"/>
</dbReference>
<evidence type="ECO:0000256" key="1">
    <source>
        <dbReference type="ARBA" id="ARBA00004651"/>
    </source>
</evidence>
<dbReference type="PANTHER" id="PTHR39087:SF2">
    <property type="entry name" value="UPF0104 MEMBRANE PROTEIN MJ1595"/>
    <property type="match status" value="1"/>
</dbReference>
<dbReference type="AlphaFoldDB" id="G2GPF0"/>
<keyword evidence="3 6" id="KW-0812">Transmembrane</keyword>
<organism evidence="7 8">
    <name type="scientific">Streptomyces zinciresistens K42</name>
    <dbReference type="NCBI Taxonomy" id="700597"/>
    <lineage>
        <taxon>Bacteria</taxon>
        <taxon>Bacillati</taxon>
        <taxon>Actinomycetota</taxon>
        <taxon>Actinomycetes</taxon>
        <taxon>Kitasatosporales</taxon>
        <taxon>Streptomycetaceae</taxon>
        <taxon>Streptomyces</taxon>
    </lineage>
</organism>
<evidence type="ECO:0008006" key="9">
    <source>
        <dbReference type="Google" id="ProtNLM"/>
    </source>
</evidence>
<evidence type="ECO:0000256" key="3">
    <source>
        <dbReference type="ARBA" id="ARBA00022692"/>
    </source>
</evidence>
<keyword evidence="8" id="KW-1185">Reference proteome</keyword>
<reference evidence="7 8" key="1">
    <citation type="submission" date="2011-08" db="EMBL/GenBank/DDBJ databases">
        <authorList>
            <person name="Lin Y."/>
            <person name="Hao X."/>
            <person name="Johnstone L."/>
            <person name="Miller S.J."/>
            <person name="Wei G."/>
            <person name="Rensing C."/>
        </authorList>
    </citation>
    <scope>NUCLEOTIDE SEQUENCE [LARGE SCALE GENOMIC DNA]</scope>
    <source>
        <strain evidence="7 8">K42</strain>
    </source>
</reference>
<proteinExistence type="predicted"/>
<comment type="caution">
    <text evidence="7">The sequence shown here is derived from an EMBL/GenBank/DDBJ whole genome shotgun (WGS) entry which is preliminary data.</text>
</comment>
<name>G2GPF0_9ACTN</name>
<evidence type="ECO:0000256" key="5">
    <source>
        <dbReference type="ARBA" id="ARBA00023136"/>
    </source>
</evidence>
<dbReference type="PANTHER" id="PTHR39087">
    <property type="entry name" value="UPF0104 MEMBRANE PROTEIN MJ1595"/>
    <property type="match status" value="1"/>
</dbReference>
<feature type="transmembrane region" description="Helical" evidence="6">
    <location>
        <begin position="15"/>
        <end position="33"/>
    </location>
</feature>
<feature type="non-terminal residue" evidence="7">
    <location>
        <position position="162"/>
    </location>
</feature>
<evidence type="ECO:0000256" key="6">
    <source>
        <dbReference type="SAM" id="Phobius"/>
    </source>
</evidence>
<dbReference type="GO" id="GO:0005886">
    <property type="term" value="C:plasma membrane"/>
    <property type="evidence" value="ECO:0007669"/>
    <property type="project" value="UniProtKB-SubCell"/>
</dbReference>
<keyword evidence="5 6" id="KW-0472">Membrane</keyword>
<keyword evidence="4 6" id="KW-1133">Transmembrane helix</keyword>
<evidence type="ECO:0000256" key="2">
    <source>
        <dbReference type="ARBA" id="ARBA00022475"/>
    </source>
</evidence>
<dbReference type="Pfam" id="PF03706">
    <property type="entry name" value="LPG_synthase_TM"/>
    <property type="match status" value="1"/>
</dbReference>
<feature type="transmembrane region" description="Helical" evidence="6">
    <location>
        <begin position="54"/>
        <end position="72"/>
    </location>
</feature>
<protein>
    <recommendedName>
        <fullName evidence="9">Integral membrane protein</fullName>
    </recommendedName>
</protein>
<dbReference type="Proteomes" id="UP000004217">
    <property type="component" value="Unassembled WGS sequence"/>
</dbReference>
<gene>
    <name evidence="7" type="ORF">SZN_37041</name>
</gene>
<dbReference type="RefSeq" id="WP_007505642.1">
    <property type="nucleotide sequence ID" value="NZ_AGBF01000373.1"/>
</dbReference>
<evidence type="ECO:0000313" key="8">
    <source>
        <dbReference type="Proteomes" id="UP000004217"/>
    </source>
</evidence>
<sequence length="162" mass="16240">MTPQPALTAPRRGHAPWHTALTLVVLLAAAYLVRRHWPVLHSGAVRLTLADQGWLLAAGVAALATWPCAALAQQGAVPGRLPQGRLLAGQFAATAANQVLPAGLGGGVVNLRLLTRCGLPFAAAATAITVKGTAGALVRAALIAGLLAVCPGVLRVPPAGGA</sequence>
<evidence type="ECO:0000313" key="7">
    <source>
        <dbReference type="EMBL" id="EGX54613.1"/>
    </source>
</evidence>
<comment type="subcellular location">
    <subcellularLocation>
        <location evidence="1">Cell membrane</location>
        <topology evidence="1">Multi-pass membrane protein</topology>
    </subcellularLocation>
</comment>
<keyword evidence="2" id="KW-1003">Cell membrane</keyword>
<evidence type="ECO:0000256" key="4">
    <source>
        <dbReference type="ARBA" id="ARBA00022989"/>
    </source>
</evidence>